<evidence type="ECO:0000313" key="2">
    <source>
        <dbReference type="Proteomes" id="UP000784294"/>
    </source>
</evidence>
<dbReference type="AlphaFoldDB" id="A0A448WSS0"/>
<evidence type="ECO:0000313" key="1">
    <source>
        <dbReference type="EMBL" id="VEL19308.1"/>
    </source>
</evidence>
<gene>
    <name evidence="1" type="ORF">PXEA_LOCUS12748</name>
</gene>
<reference evidence="1" key="1">
    <citation type="submission" date="2018-11" db="EMBL/GenBank/DDBJ databases">
        <authorList>
            <consortium name="Pathogen Informatics"/>
        </authorList>
    </citation>
    <scope>NUCLEOTIDE SEQUENCE</scope>
</reference>
<name>A0A448WSS0_9PLAT</name>
<protein>
    <submittedName>
        <fullName evidence="1">Uncharacterized protein</fullName>
    </submittedName>
</protein>
<proteinExistence type="predicted"/>
<dbReference type="EMBL" id="CAAALY010041007">
    <property type="protein sequence ID" value="VEL19308.1"/>
    <property type="molecule type" value="Genomic_DNA"/>
</dbReference>
<accession>A0A448WSS0</accession>
<comment type="caution">
    <text evidence="1">The sequence shown here is derived from an EMBL/GenBank/DDBJ whole genome shotgun (WGS) entry which is preliminary data.</text>
</comment>
<keyword evidence="2" id="KW-1185">Reference proteome</keyword>
<sequence>MLLFWRVSVIHIFTRYRLRLNVDSFRLNETKLMGEGWRLTTFHNLPITYRIADLLPLVCASGVLTTFDQSHVRPHGGGTFVAVIKGAVTL</sequence>
<dbReference type="Proteomes" id="UP000784294">
    <property type="component" value="Unassembled WGS sequence"/>
</dbReference>
<organism evidence="1 2">
    <name type="scientific">Protopolystoma xenopodis</name>
    <dbReference type="NCBI Taxonomy" id="117903"/>
    <lineage>
        <taxon>Eukaryota</taxon>
        <taxon>Metazoa</taxon>
        <taxon>Spiralia</taxon>
        <taxon>Lophotrochozoa</taxon>
        <taxon>Platyhelminthes</taxon>
        <taxon>Monogenea</taxon>
        <taxon>Polyopisthocotylea</taxon>
        <taxon>Polystomatidea</taxon>
        <taxon>Polystomatidae</taxon>
        <taxon>Protopolystoma</taxon>
    </lineage>
</organism>